<dbReference type="Pfam" id="PF00877">
    <property type="entry name" value="NLPC_P60"/>
    <property type="match status" value="1"/>
</dbReference>
<evidence type="ECO:0000256" key="1">
    <source>
        <dbReference type="ARBA" id="ARBA00007074"/>
    </source>
</evidence>
<comment type="similarity">
    <text evidence="1">Belongs to the peptidase C40 family.</text>
</comment>
<evidence type="ECO:0000259" key="5">
    <source>
        <dbReference type="Pfam" id="PF00877"/>
    </source>
</evidence>
<evidence type="ECO:0000313" key="6">
    <source>
        <dbReference type="EMBL" id="PWK65769.1"/>
    </source>
</evidence>
<reference evidence="6 7" key="1">
    <citation type="submission" date="2018-05" db="EMBL/GenBank/DDBJ databases">
        <title>Genomic Encyclopedia of Archaeal and Bacterial Type Strains, Phase II (KMG-II): from individual species to whole genera.</title>
        <authorList>
            <person name="Goeker M."/>
        </authorList>
    </citation>
    <scope>NUCLEOTIDE SEQUENCE [LARGE SCALE GENOMIC DNA]</scope>
    <source>
        <strain evidence="6 7">DSM 19975</strain>
    </source>
</reference>
<evidence type="ECO:0000256" key="2">
    <source>
        <dbReference type="ARBA" id="ARBA00022670"/>
    </source>
</evidence>
<name>A0A316GS86_9SPHI</name>
<gene>
    <name evidence="6" type="ORF">LX99_05002</name>
</gene>
<dbReference type="InterPro" id="IPR038765">
    <property type="entry name" value="Papain-like_cys_pep_sf"/>
</dbReference>
<proteinExistence type="inferred from homology"/>
<evidence type="ECO:0000256" key="3">
    <source>
        <dbReference type="ARBA" id="ARBA00022801"/>
    </source>
</evidence>
<dbReference type="GO" id="GO:0006508">
    <property type="term" value="P:proteolysis"/>
    <property type="evidence" value="ECO:0007669"/>
    <property type="project" value="UniProtKB-KW"/>
</dbReference>
<feature type="domain" description="NlpC/P60" evidence="5">
    <location>
        <begin position="163"/>
        <end position="283"/>
    </location>
</feature>
<organism evidence="6 7">
    <name type="scientific">Mucilaginibacter oryzae</name>
    <dbReference type="NCBI Taxonomy" id="468058"/>
    <lineage>
        <taxon>Bacteria</taxon>
        <taxon>Pseudomonadati</taxon>
        <taxon>Bacteroidota</taxon>
        <taxon>Sphingobacteriia</taxon>
        <taxon>Sphingobacteriales</taxon>
        <taxon>Sphingobacteriaceae</taxon>
        <taxon>Mucilaginibacter</taxon>
    </lineage>
</organism>
<keyword evidence="2" id="KW-0645">Protease</keyword>
<dbReference type="RefSeq" id="WP_109610925.1">
    <property type="nucleotide sequence ID" value="NZ_QGHA01000021.1"/>
</dbReference>
<evidence type="ECO:0000313" key="7">
    <source>
        <dbReference type="Proteomes" id="UP000245678"/>
    </source>
</evidence>
<dbReference type="SUPFAM" id="SSF54001">
    <property type="entry name" value="Cysteine proteinases"/>
    <property type="match status" value="1"/>
</dbReference>
<dbReference type="Gene3D" id="3.90.1720.10">
    <property type="entry name" value="endopeptidase domain like (from Nostoc punctiforme)"/>
    <property type="match status" value="1"/>
</dbReference>
<accession>A0A316GS86</accession>
<sequence length="473" mass="51054">MFFADVKIKAMKKIIFFAVLIIIAASYPGCKKNHKSEALPSVDTLYEASLVVQSALENEPDINVGLNDVVLPNTSHLFEFELAYDHDWLVSNKFLLPAADLSLLDSKKAVFATGTGSGQGPQAIKNIIIARAQIAAYYLTTASNFASLVKNKPAPEQTKGLAYVYGSHDFTKLNRSAGACPELLYGLDCSGMLMYLMAEAGINVSGNAADLSKKNLWEDALVKAGAAYSNLQVQSFSSSQMPLSQIQTGDIIYFYGTADDGTYGVKHIGMALNDPSGNLMLYQSNGRSSKSCELNYDGRHGPRRIGVTDPITQKGWGFSDYGVIRLVAKIAGKWNAYIRCQNASSDAITLNLNFPVIEGGAYQATGSGSDYDGSPINVVINGNYDVAANDLNGTIFYSFPNDPQQKRSDSFDIVLNYDDTGYTPLTKINDNGGCSAQLRLVNQQTAQVNQTGQVKVQSLPVKCNCGIGHPTVQ</sequence>
<keyword evidence="4" id="KW-0788">Thiol protease</keyword>
<keyword evidence="3" id="KW-0378">Hydrolase</keyword>
<dbReference type="EMBL" id="QGHA01000021">
    <property type="protein sequence ID" value="PWK65769.1"/>
    <property type="molecule type" value="Genomic_DNA"/>
</dbReference>
<keyword evidence="7" id="KW-1185">Reference proteome</keyword>
<dbReference type="AlphaFoldDB" id="A0A316GS86"/>
<dbReference type="Proteomes" id="UP000245678">
    <property type="component" value="Unassembled WGS sequence"/>
</dbReference>
<protein>
    <submittedName>
        <fullName evidence="6">NlpC/P60 family protein</fullName>
    </submittedName>
</protein>
<evidence type="ECO:0000256" key="4">
    <source>
        <dbReference type="ARBA" id="ARBA00022807"/>
    </source>
</evidence>
<dbReference type="GO" id="GO:0008234">
    <property type="term" value="F:cysteine-type peptidase activity"/>
    <property type="evidence" value="ECO:0007669"/>
    <property type="project" value="UniProtKB-KW"/>
</dbReference>
<dbReference type="InterPro" id="IPR000064">
    <property type="entry name" value="NLP_P60_dom"/>
</dbReference>
<comment type="caution">
    <text evidence="6">The sequence shown here is derived from an EMBL/GenBank/DDBJ whole genome shotgun (WGS) entry which is preliminary data.</text>
</comment>